<reference evidence="1 2" key="1">
    <citation type="submission" date="2019-05" db="EMBL/GenBank/DDBJ databases">
        <title>Panacibacter sp. strain 17mud1-8 Genome sequencing and assembly.</title>
        <authorList>
            <person name="Chhetri G."/>
        </authorList>
    </citation>
    <scope>NUCLEOTIDE SEQUENCE [LARGE SCALE GENOMIC DNA]</scope>
    <source>
        <strain evidence="1 2">17mud1-8</strain>
    </source>
</reference>
<sequence length="107" mass="12053">MQHSFGRQDSSLLKSKTIFNSFLGQPLSPKTQSCFGGHDTSFTQASIHSKAQQATFGFASWRLTQAIHQQIFYYAFSAIFGADLHEVPPQTQSRHSLPTIFRRCLQS</sequence>
<dbReference type="Proteomes" id="UP000305848">
    <property type="component" value="Unassembled WGS sequence"/>
</dbReference>
<proteinExistence type="predicted"/>
<protein>
    <submittedName>
        <fullName evidence="1">Uncharacterized protein</fullName>
    </submittedName>
</protein>
<organism evidence="1 2">
    <name type="scientific">Ilyomonas limi</name>
    <dbReference type="NCBI Taxonomy" id="2575867"/>
    <lineage>
        <taxon>Bacteria</taxon>
        <taxon>Pseudomonadati</taxon>
        <taxon>Bacteroidota</taxon>
        <taxon>Chitinophagia</taxon>
        <taxon>Chitinophagales</taxon>
        <taxon>Chitinophagaceae</taxon>
        <taxon>Ilyomonas</taxon>
    </lineage>
</organism>
<name>A0A4U3KPU2_9BACT</name>
<gene>
    <name evidence="1" type="ORF">FC093_23275</name>
</gene>
<dbReference type="AlphaFoldDB" id="A0A4U3KPU2"/>
<comment type="caution">
    <text evidence="1">The sequence shown here is derived from an EMBL/GenBank/DDBJ whole genome shotgun (WGS) entry which is preliminary data.</text>
</comment>
<evidence type="ECO:0000313" key="1">
    <source>
        <dbReference type="EMBL" id="TKK64111.1"/>
    </source>
</evidence>
<dbReference type="EMBL" id="SZQL01000045">
    <property type="protein sequence ID" value="TKK64111.1"/>
    <property type="molecule type" value="Genomic_DNA"/>
</dbReference>
<accession>A0A4U3KPU2</accession>
<keyword evidence="2" id="KW-1185">Reference proteome</keyword>
<dbReference type="RefSeq" id="WP_137264227.1">
    <property type="nucleotide sequence ID" value="NZ_SZQL01000045.1"/>
</dbReference>
<evidence type="ECO:0000313" key="2">
    <source>
        <dbReference type="Proteomes" id="UP000305848"/>
    </source>
</evidence>